<dbReference type="CDD" id="cd00037">
    <property type="entry name" value="CLECT"/>
    <property type="match status" value="1"/>
</dbReference>
<dbReference type="InterPro" id="IPR016187">
    <property type="entry name" value="CTDL_fold"/>
</dbReference>
<dbReference type="SMART" id="SM00034">
    <property type="entry name" value="CLECT"/>
    <property type="match status" value="1"/>
</dbReference>
<keyword evidence="5" id="KW-1185">Reference proteome</keyword>
<dbReference type="InterPro" id="IPR001304">
    <property type="entry name" value="C-type_lectin-like"/>
</dbReference>
<feature type="chain" id="PRO_5035198977" description="C-type lectin domain-containing protein" evidence="2">
    <location>
        <begin position="22"/>
        <end position="1319"/>
    </location>
</feature>
<dbReference type="CDD" id="cd00603">
    <property type="entry name" value="IPT_PCSR"/>
    <property type="match status" value="1"/>
</dbReference>
<sequence>MYYQVIVVIVCLVFIIVNVTADDDNQLIVSSVNTYNNHLYRLYKAPKNIGQQDAIQACLSRQGYLITITDRYEWEFMVALVQSSAVGNVKMWVSGTDVSETGNWVFSSGPESGALIYNYFTDICYSYCNWTSGEPNLQFTEHYLAYDSAKMSVGNFNALMYFMCEFDNGNPLLPALSSLGGEIPVNFKGVALANLAFTMTNMVTNQNIPVVVNTDSSILSIGPNVGLYNLTIVNKATGELYSNGLWQYSPPALTSLALALDGVTLSITGSGYGVTASRLSVRTASLGCKITSLSQTMIKCTLDRALSPTETLLPVIVSVDNGSVMTTSFRVAVLNPASSTYYSSISTISTFPDVYTYYIFNNGDGGMRSEGQNGYLAILSNDNRDFFKRTFNAYPAWCLWQPVQYNQTAKRFYSMYGPKAGSFVSVYGEDTLQKDPTWTSKTRFYLDAIKSNLVAVDESVKYRCSLLIQLGGYSPEFTDTSFTVPTKSSTINVGVKHIGMVNDASTFTASSGTVSNAKRNIDSQSVDLTLPDGYQPFTIKGSINNIAFTNSLTIQYQSPSIQSISANANTLTINGSNFYKDAKLIAFTSGSSPCLNVKITVAHQQFTCTLSASTLFAPKYNTLSVGSKTVYYVFGKNYYDLTDAPIVLTSYKIEGYNLTVTGYNLAKASVARFPPGNVLIPSSSYNRSTDISLGAYQNTFVLPPKTKSGLAAFGPNLNSDIVYNQTILLPPVINAIEDMTNQANGTVFSMNGGLMVRWIDNTDTPTPLFYRVGKEDIKPLLCDIDTTNTYSVFLYQNCFVEIGTSNASMISILYAKNWTSKDYTQVYVFYRYNPIIVQSTSLVYQIPGLVNITVKNLPSNLTNVVITIGGSECRTPSITQDDKITCFFNADVPLMALGQSLPVTINNIATNVTITNNVFLYMPRVNCPNPCNNGTCDYSAGICLCAPGFFSYNCLSTVPPIPTRPELDSEFGSITLPGGKQINFTTSVSHIRERNMLDETVKILPMNKIMWVDNLTIPSIPDTGVPATYIQKGIFYQETVIVQISIKIYENDTIIDFAGEKINISANSVKYEISVANWEFNSTTNYLQVIFSTNSSQSITNQCDDSRPTDAISNSNNTSTELQPQLLQLTQANANDVVSSLTWFSLDANGNRLEARFSNRIIVDSRVQDSIVQIIDTTDPEIYPQQQPPPTQTQQPNNIDNINTVSPQPSINNNYQHKLYTSISIPYFKTRAVLDPNFRVLIERNDGGKACKSHANKGLSESKWRMTVIIVTMSVVGVFVTIASVIFLIKRSRFKRATNSLKRKLQRAASSNNIEYLDR</sequence>
<organism evidence="4 5">
    <name type="scientific">Polysphondylium violaceum</name>
    <dbReference type="NCBI Taxonomy" id="133409"/>
    <lineage>
        <taxon>Eukaryota</taxon>
        <taxon>Amoebozoa</taxon>
        <taxon>Evosea</taxon>
        <taxon>Eumycetozoa</taxon>
        <taxon>Dictyostelia</taxon>
        <taxon>Dictyosteliales</taxon>
        <taxon>Dictyosteliaceae</taxon>
        <taxon>Polysphondylium</taxon>
    </lineage>
</organism>
<accession>A0A8J4V1Y8</accession>
<dbReference type="PROSITE" id="PS50041">
    <property type="entry name" value="C_TYPE_LECTIN_2"/>
    <property type="match status" value="1"/>
</dbReference>
<keyword evidence="1" id="KW-1133">Transmembrane helix</keyword>
<dbReference type="InterPro" id="IPR053331">
    <property type="entry name" value="EGF-like_comC"/>
</dbReference>
<feature type="domain" description="C-type lectin" evidence="3">
    <location>
        <begin position="35"/>
        <end position="165"/>
    </location>
</feature>
<evidence type="ECO:0000256" key="1">
    <source>
        <dbReference type="SAM" id="Phobius"/>
    </source>
</evidence>
<name>A0A8J4V1Y8_9MYCE</name>
<dbReference type="PROSITE" id="PS01186">
    <property type="entry name" value="EGF_2"/>
    <property type="match status" value="1"/>
</dbReference>
<dbReference type="InterPro" id="IPR000742">
    <property type="entry name" value="EGF"/>
</dbReference>
<dbReference type="CDD" id="cd00054">
    <property type="entry name" value="EGF_CA"/>
    <property type="match status" value="1"/>
</dbReference>
<dbReference type="OrthoDB" id="441660at2759"/>
<dbReference type="SUPFAM" id="SSF56436">
    <property type="entry name" value="C-type lectin-like"/>
    <property type="match status" value="1"/>
</dbReference>
<dbReference type="Gene3D" id="3.10.100.10">
    <property type="entry name" value="Mannose-Binding Protein A, subunit A"/>
    <property type="match status" value="1"/>
</dbReference>
<proteinExistence type="predicted"/>
<dbReference type="PANTHER" id="PTHR24032">
    <property type="entry name" value="EGF-LIKE DOMAIN-CONTAINING PROTEIN-RELATED-RELATED"/>
    <property type="match status" value="1"/>
</dbReference>
<feature type="transmembrane region" description="Helical" evidence="1">
    <location>
        <begin position="1264"/>
        <end position="1289"/>
    </location>
</feature>
<keyword evidence="2" id="KW-0732">Signal</keyword>
<evidence type="ECO:0000313" key="5">
    <source>
        <dbReference type="Proteomes" id="UP000695562"/>
    </source>
</evidence>
<dbReference type="InterPro" id="IPR002909">
    <property type="entry name" value="IPT_dom"/>
</dbReference>
<evidence type="ECO:0000256" key="2">
    <source>
        <dbReference type="SAM" id="SignalP"/>
    </source>
</evidence>
<dbReference type="Proteomes" id="UP000695562">
    <property type="component" value="Unassembled WGS sequence"/>
</dbReference>
<dbReference type="EMBL" id="AJWJ01000022">
    <property type="protein sequence ID" value="KAF2077685.1"/>
    <property type="molecule type" value="Genomic_DNA"/>
</dbReference>
<comment type="caution">
    <text evidence="4">The sequence shown here is derived from an EMBL/GenBank/DDBJ whole genome shotgun (WGS) entry which is preliminary data.</text>
</comment>
<dbReference type="Pfam" id="PF22933">
    <property type="entry name" value="ComC_SSD"/>
    <property type="match status" value="1"/>
</dbReference>
<evidence type="ECO:0000313" key="4">
    <source>
        <dbReference type="EMBL" id="KAF2077685.1"/>
    </source>
</evidence>
<evidence type="ECO:0000259" key="3">
    <source>
        <dbReference type="PROSITE" id="PS50041"/>
    </source>
</evidence>
<dbReference type="Pfam" id="PF01833">
    <property type="entry name" value="TIG"/>
    <property type="match status" value="2"/>
</dbReference>
<protein>
    <recommendedName>
        <fullName evidence="3">C-type lectin domain-containing protein</fullName>
    </recommendedName>
</protein>
<keyword evidence="1" id="KW-0812">Transmembrane</keyword>
<feature type="signal peptide" evidence="2">
    <location>
        <begin position="1"/>
        <end position="21"/>
    </location>
</feature>
<reference evidence="4" key="1">
    <citation type="submission" date="2020-01" db="EMBL/GenBank/DDBJ databases">
        <title>Development of genomics and gene disruption for Polysphondylium violaceum indicates a role for the polyketide synthase stlB in stalk morphogenesis.</title>
        <authorList>
            <person name="Narita B."/>
            <person name="Kawabe Y."/>
            <person name="Kin K."/>
            <person name="Saito T."/>
            <person name="Gibbs R."/>
            <person name="Kuspa A."/>
            <person name="Muzny D."/>
            <person name="Queller D."/>
            <person name="Richards S."/>
            <person name="Strassman J."/>
            <person name="Sucgang R."/>
            <person name="Worley K."/>
            <person name="Schaap P."/>
        </authorList>
    </citation>
    <scope>NUCLEOTIDE SEQUENCE</scope>
    <source>
        <strain evidence="4">QSvi11</strain>
    </source>
</reference>
<dbReference type="InterPro" id="IPR016186">
    <property type="entry name" value="C-type_lectin-like/link_sf"/>
</dbReference>
<gene>
    <name evidence="4" type="ORF">CYY_001001</name>
</gene>
<keyword evidence="1" id="KW-0472">Membrane</keyword>
<dbReference type="InterPro" id="IPR054484">
    <property type="entry name" value="ComC_SSD"/>
</dbReference>